<evidence type="ECO:0000313" key="2">
    <source>
        <dbReference type="EMBL" id="CEI84594.1"/>
    </source>
</evidence>
<dbReference type="EMBL" id="CDGG01000001">
    <property type="protein sequence ID" value="CEI84594.1"/>
    <property type="molecule type" value="Genomic_DNA"/>
</dbReference>
<reference evidence="2 3" key="1">
    <citation type="submission" date="2014-11" db="EMBL/GenBank/DDBJ databases">
        <authorList>
            <person name="Urmite Genomes Urmite Genomes"/>
        </authorList>
    </citation>
    <scope>NUCLEOTIDE SEQUENCE [LARGE SCALE GENOMIC DNA]</scope>
    <source>
        <strain evidence="2 3">Oc5</strain>
    </source>
</reference>
<protein>
    <submittedName>
        <fullName evidence="2">Uncharacterized protein</fullName>
    </submittedName>
</protein>
<name>A0A0A1MYJ5_9BACI</name>
<accession>A0A0A1MYJ5</accession>
<gene>
    <name evidence="2" type="ORF">BN997_04548</name>
</gene>
<organism evidence="2 3">
    <name type="scientific">Oceanobacillus oncorhynchi</name>
    <dbReference type="NCBI Taxonomy" id="545501"/>
    <lineage>
        <taxon>Bacteria</taxon>
        <taxon>Bacillati</taxon>
        <taxon>Bacillota</taxon>
        <taxon>Bacilli</taxon>
        <taxon>Bacillales</taxon>
        <taxon>Bacillaceae</taxon>
        <taxon>Oceanobacillus</taxon>
    </lineage>
</organism>
<dbReference type="RefSeq" id="WP_042535527.1">
    <property type="nucleotide sequence ID" value="NZ_CDGG01000001.1"/>
</dbReference>
<dbReference type="OrthoDB" id="2721448at2"/>
<feature type="coiled-coil region" evidence="1">
    <location>
        <begin position="17"/>
        <end position="56"/>
    </location>
</feature>
<sequence>MVRFLSHHELENLYYMYEKYENAYQTLLESKQKYMQEETQKQIEEQMEIVKEQQRQMLASLT</sequence>
<proteinExistence type="predicted"/>
<evidence type="ECO:0000313" key="3">
    <source>
        <dbReference type="Proteomes" id="UP000040453"/>
    </source>
</evidence>
<keyword evidence="1" id="KW-0175">Coiled coil</keyword>
<evidence type="ECO:0000256" key="1">
    <source>
        <dbReference type="SAM" id="Coils"/>
    </source>
</evidence>
<keyword evidence="3" id="KW-1185">Reference proteome</keyword>
<dbReference type="AlphaFoldDB" id="A0A0A1MYJ5"/>
<dbReference type="Proteomes" id="UP000040453">
    <property type="component" value="Unassembled WGS sequence"/>
</dbReference>